<dbReference type="InterPro" id="IPR000182">
    <property type="entry name" value="GNAT_dom"/>
</dbReference>
<evidence type="ECO:0000313" key="4">
    <source>
        <dbReference type="EMBL" id="GBG30765.1"/>
    </source>
</evidence>
<dbReference type="InterPro" id="IPR005225">
    <property type="entry name" value="Small_GTP-bd"/>
</dbReference>
<dbReference type="InterPro" id="IPR027417">
    <property type="entry name" value="P-loop_NTPase"/>
</dbReference>
<organism evidence="4 5">
    <name type="scientific">Hondaea fermentalgiana</name>
    <dbReference type="NCBI Taxonomy" id="2315210"/>
    <lineage>
        <taxon>Eukaryota</taxon>
        <taxon>Sar</taxon>
        <taxon>Stramenopiles</taxon>
        <taxon>Bigyra</taxon>
        <taxon>Labyrinthulomycetes</taxon>
        <taxon>Thraustochytrida</taxon>
        <taxon>Thraustochytriidae</taxon>
        <taxon>Hondaea</taxon>
    </lineage>
</organism>
<reference evidence="4 5" key="1">
    <citation type="submission" date="2017-12" db="EMBL/GenBank/DDBJ databases">
        <title>Sequencing, de novo assembly and annotation of complete genome of a new Thraustochytrid species, strain FCC1311.</title>
        <authorList>
            <person name="Sedici K."/>
            <person name="Godart F."/>
            <person name="Aiese Cigliano R."/>
            <person name="Sanseverino W."/>
            <person name="Barakat M."/>
            <person name="Ortet P."/>
            <person name="Marechal E."/>
            <person name="Cagnac O."/>
            <person name="Amato A."/>
        </authorList>
    </citation>
    <scope>NUCLEOTIDE SEQUENCE [LARGE SCALE GENOMIC DNA]</scope>
</reference>
<dbReference type="PANTHER" id="PTHR47978">
    <property type="match status" value="1"/>
</dbReference>
<dbReference type="Gene3D" id="3.40.50.300">
    <property type="entry name" value="P-loop containing nucleotide triphosphate hydrolases"/>
    <property type="match status" value="1"/>
</dbReference>
<name>A0A2R5GJH1_9STRA</name>
<dbReference type="PROSITE" id="PS51186">
    <property type="entry name" value="GNAT"/>
    <property type="match status" value="2"/>
</dbReference>
<gene>
    <name evidence="4" type="ORF">FCC1311_069852</name>
</gene>
<dbReference type="InParanoid" id="A0A2R5GJH1"/>
<dbReference type="SUPFAM" id="SSF52540">
    <property type="entry name" value="P-loop containing nucleoside triphosphate hydrolases"/>
    <property type="match status" value="1"/>
</dbReference>
<evidence type="ECO:0000256" key="1">
    <source>
        <dbReference type="ARBA" id="ARBA00022741"/>
    </source>
</evidence>
<dbReference type="SUPFAM" id="SSF55729">
    <property type="entry name" value="Acyl-CoA N-acyltransferases (Nat)"/>
    <property type="match status" value="2"/>
</dbReference>
<dbReference type="Proteomes" id="UP000241890">
    <property type="component" value="Unassembled WGS sequence"/>
</dbReference>
<dbReference type="SMART" id="SM00173">
    <property type="entry name" value="RAS"/>
    <property type="match status" value="1"/>
</dbReference>
<dbReference type="GO" id="GO:0005525">
    <property type="term" value="F:GTP binding"/>
    <property type="evidence" value="ECO:0007669"/>
    <property type="project" value="InterPro"/>
</dbReference>
<evidence type="ECO:0000313" key="5">
    <source>
        <dbReference type="Proteomes" id="UP000241890"/>
    </source>
</evidence>
<sequence length="842" mass="92226">MSPPVPDFISIAHSTNSGVVVGVTATMATAMQDEARKVTLEDRAIVAEITKELFGGKDYVNSRLDDWVAEGTFYGVEACPGGPLVAVANVRKTSSGGYVEGVRSDPRYQRRGFGKKLLQSLISKVPAGDELMYQTFDANTASLALARRSGFEPAYSYRYASVTSDAFSSEPFLNAFPGKDVAGYCRLIEDACQRADAPALQTLTEETSGEKVVQALREIKPNQRVLAFQQFGYWDTDDFAPVFDAGNFVAQISPSMVSTGRIEANNNSLGNLATFTLQFGTTERAPTLSELWSHIAHWTRLAAANECTALCMHVVEPPAFFDEALNEIMEAQVEAQVEAPAEAQPKNGSEPAARGAPCVRKVAIADKTKVADIVRELFGENDYVHGEFDTWVSKGTFYGVEEYPGGPLVAFANVRKTSYGGYVEGVRADPRYQKRGFGAALLEHIVKNVDAKELRYQTFTSNIPSIRLALRCGFSEIARFRYSMISPPRFDSEPYMSGFPGLDVAGYLLRMEEIFGAVGTELSEERHPEAVLQALRDIRSERTFLFQHYHLYDPVAVPPLFEEQEYVAMVSPAMVSVGKVIESAKPLGRLLVFTLYFGTLFEPVRDEMWAHAAHWARLGVQQECEAINIHATPAPTNLEADVDELMGPKRELIHYSTLAPAKLVSYKRPVQLSIWDTAGQERFHALGPIYYRDADAALLVYDITDIESFAKVKTWVRELRKVVGDGIAIAIAGNKLDLARNRSVDEQEAAQYAAAVCAEHFQVSAKLNKGLEECFVELTRKMLAQSTSPVDESHVEGSLAPGSAPSRPDAAAAGRGKIVLVADDDEDNNGSDPTPSAASSCC</sequence>
<dbReference type="InterPro" id="IPR016181">
    <property type="entry name" value="Acyl_CoA_acyltransferase"/>
</dbReference>
<dbReference type="GO" id="GO:0003924">
    <property type="term" value="F:GTPase activity"/>
    <property type="evidence" value="ECO:0007669"/>
    <property type="project" value="InterPro"/>
</dbReference>
<dbReference type="SMART" id="SM00175">
    <property type="entry name" value="RAB"/>
    <property type="match status" value="1"/>
</dbReference>
<dbReference type="SMART" id="SM00176">
    <property type="entry name" value="RAN"/>
    <property type="match status" value="1"/>
</dbReference>
<dbReference type="CDD" id="cd04301">
    <property type="entry name" value="NAT_SF"/>
    <property type="match status" value="1"/>
</dbReference>
<keyword evidence="1" id="KW-0547">Nucleotide-binding</keyword>
<protein>
    <submittedName>
        <fullName evidence="4">Ras-related protein Rab-21</fullName>
    </submittedName>
</protein>
<evidence type="ECO:0000256" key="2">
    <source>
        <dbReference type="SAM" id="MobiDB-lite"/>
    </source>
</evidence>
<proteinExistence type="predicted"/>
<dbReference type="AlphaFoldDB" id="A0A2R5GJH1"/>
<evidence type="ECO:0000259" key="3">
    <source>
        <dbReference type="PROSITE" id="PS51186"/>
    </source>
</evidence>
<accession>A0A2R5GJH1</accession>
<dbReference type="FunFam" id="3.40.50.300:FF:001447">
    <property type="entry name" value="Ras-related protein Rab-1B"/>
    <property type="match status" value="1"/>
</dbReference>
<dbReference type="EMBL" id="BEYU01000084">
    <property type="protein sequence ID" value="GBG30765.1"/>
    <property type="molecule type" value="Genomic_DNA"/>
</dbReference>
<feature type="domain" description="N-acetyltransferase" evidence="3">
    <location>
        <begin position="357"/>
        <end position="489"/>
    </location>
</feature>
<dbReference type="NCBIfam" id="TIGR00231">
    <property type="entry name" value="small_GTP"/>
    <property type="match status" value="1"/>
</dbReference>
<dbReference type="SMART" id="SM00174">
    <property type="entry name" value="RHO"/>
    <property type="match status" value="1"/>
</dbReference>
<feature type="compositionally biased region" description="Polar residues" evidence="2">
    <location>
        <begin position="830"/>
        <end position="842"/>
    </location>
</feature>
<dbReference type="PROSITE" id="PS51421">
    <property type="entry name" value="RAS"/>
    <property type="match status" value="1"/>
</dbReference>
<dbReference type="OrthoDB" id="63533at2759"/>
<dbReference type="Gene3D" id="3.40.630.30">
    <property type="match status" value="2"/>
</dbReference>
<dbReference type="Pfam" id="PF00071">
    <property type="entry name" value="Ras"/>
    <property type="match status" value="1"/>
</dbReference>
<dbReference type="Pfam" id="PF00583">
    <property type="entry name" value="Acetyltransf_1"/>
    <property type="match status" value="2"/>
</dbReference>
<dbReference type="PROSITE" id="PS51420">
    <property type="entry name" value="RHO"/>
    <property type="match status" value="1"/>
</dbReference>
<dbReference type="InterPro" id="IPR001806">
    <property type="entry name" value="Small_GTPase"/>
</dbReference>
<dbReference type="PRINTS" id="PR00449">
    <property type="entry name" value="RASTRNSFRMNG"/>
</dbReference>
<feature type="region of interest" description="Disordered" evidence="2">
    <location>
        <begin position="786"/>
        <end position="842"/>
    </location>
</feature>
<feature type="domain" description="N-acetyltransferase" evidence="3">
    <location>
        <begin position="33"/>
        <end position="174"/>
    </location>
</feature>
<dbReference type="PROSITE" id="PS51419">
    <property type="entry name" value="RAB"/>
    <property type="match status" value="1"/>
</dbReference>
<dbReference type="GO" id="GO:0016747">
    <property type="term" value="F:acyltransferase activity, transferring groups other than amino-acyl groups"/>
    <property type="evidence" value="ECO:0007669"/>
    <property type="project" value="InterPro"/>
</dbReference>
<comment type="caution">
    <text evidence="4">The sequence shown here is derived from an EMBL/GenBank/DDBJ whole genome shotgun (WGS) entry which is preliminary data.</text>
</comment>
<keyword evidence="5" id="KW-1185">Reference proteome</keyword>